<accession>A0A0L8GW58</accession>
<dbReference type="EMBL" id="KQ420260">
    <property type="protein sequence ID" value="KOF80850.1"/>
    <property type="molecule type" value="Genomic_DNA"/>
</dbReference>
<feature type="compositionally biased region" description="Polar residues" evidence="1">
    <location>
        <begin position="1"/>
        <end position="15"/>
    </location>
</feature>
<gene>
    <name evidence="2" type="ORF">OCBIM_22027326mg</name>
</gene>
<protein>
    <submittedName>
        <fullName evidence="2">Uncharacterized protein</fullName>
    </submittedName>
</protein>
<evidence type="ECO:0000256" key="1">
    <source>
        <dbReference type="SAM" id="MobiDB-lite"/>
    </source>
</evidence>
<name>A0A0L8GW58_OCTBM</name>
<feature type="compositionally biased region" description="Basic residues" evidence="1">
    <location>
        <begin position="20"/>
        <end position="31"/>
    </location>
</feature>
<feature type="compositionally biased region" description="Basic residues" evidence="1">
    <location>
        <begin position="44"/>
        <end position="54"/>
    </location>
</feature>
<proteinExistence type="predicted"/>
<feature type="non-terminal residue" evidence="2">
    <location>
        <position position="1"/>
    </location>
</feature>
<organism evidence="2">
    <name type="scientific">Octopus bimaculoides</name>
    <name type="common">California two-spotted octopus</name>
    <dbReference type="NCBI Taxonomy" id="37653"/>
    <lineage>
        <taxon>Eukaryota</taxon>
        <taxon>Metazoa</taxon>
        <taxon>Spiralia</taxon>
        <taxon>Lophotrochozoa</taxon>
        <taxon>Mollusca</taxon>
        <taxon>Cephalopoda</taxon>
        <taxon>Coleoidea</taxon>
        <taxon>Octopodiformes</taxon>
        <taxon>Octopoda</taxon>
        <taxon>Incirrata</taxon>
        <taxon>Octopodidae</taxon>
        <taxon>Octopus</taxon>
    </lineage>
</organism>
<evidence type="ECO:0000313" key="2">
    <source>
        <dbReference type="EMBL" id="KOF80850.1"/>
    </source>
</evidence>
<feature type="compositionally biased region" description="Basic and acidic residues" evidence="1">
    <location>
        <begin position="32"/>
        <end position="43"/>
    </location>
</feature>
<reference evidence="2" key="1">
    <citation type="submission" date="2015-07" db="EMBL/GenBank/DDBJ databases">
        <title>MeaNS - Measles Nucleotide Surveillance Program.</title>
        <authorList>
            <person name="Tran T."/>
            <person name="Druce J."/>
        </authorList>
    </citation>
    <scope>NUCLEOTIDE SEQUENCE</scope>
    <source>
        <strain evidence="2">UCB-OBI-ISO-001</strain>
        <tissue evidence="2">Gonad</tissue>
    </source>
</reference>
<sequence>KVKQTTNSKQGNTSKQDSHARKKRKERKKERKKEIKKERNKERKKERKKNKKLKRTETGFICESVKDRGMKKVRAKWSKN</sequence>
<feature type="region of interest" description="Disordered" evidence="1">
    <location>
        <begin position="1"/>
        <end position="58"/>
    </location>
</feature>
<dbReference type="AlphaFoldDB" id="A0A0L8GW58"/>